<accession>F0XM62</accession>
<sequence length="113" mass="12463">MASTSAQSEWLVIIPDYPGTVDKRLEVRGIHLANTKPLRESGVLKSGGAIVDDIPSNPADPTTYKFAGSTLTVVAESRNDVVDLIKKDIYTEKGVWDVEKAQIYWLKSAFRDP</sequence>
<dbReference type="STRING" id="655863.F0XM62"/>
<dbReference type="InterPro" id="IPR051807">
    <property type="entry name" value="Sec-metab_biosynth-assoc"/>
</dbReference>
<feature type="domain" description="YCII-related" evidence="1">
    <location>
        <begin position="10"/>
        <end position="97"/>
    </location>
</feature>
<dbReference type="GeneID" id="25979635"/>
<dbReference type="Pfam" id="PF03795">
    <property type="entry name" value="YCII"/>
    <property type="match status" value="1"/>
</dbReference>
<dbReference type="Proteomes" id="UP000007796">
    <property type="component" value="Unassembled WGS sequence"/>
</dbReference>
<dbReference type="PANTHER" id="PTHR33606">
    <property type="entry name" value="PROTEIN YCII"/>
    <property type="match status" value="1"/>
</dbReference>
<dbReference type="eggNOG" id="ENOG502S8X0">
    <property type="taxonomic scope" value="Eukaryota"/>
</dbReference>
<proteinExistence type="predicted"/>
<dbReference type="OrthoDB" id="5519740at2759"/>
<dbReference type="InParanoid" id="F0XM62"/>
<dbReference type="AlphaFoldDB" id="F0XM62"/>
<evidence type="ECO:0000313" key="2">
    <source>
        <dbReference type="EMBL" id="EFX01283.1"/>
    </source>
</evidence>
<dbReference type="PANTHER" id="PTHR33606:SF3">
    <property type="entry name" value="PROTEIN YCII"/>
    <property type="match status" value="1"/>
</dbReference>
<keyword evidence="3" id="KW-1185">Reference proteome</keyword>
<dbReference type="HOGENOM" id="CLU_110355_2_4_1"/>
<dbReference type="Gene3D" id="3.30.70.1060">
    <property type="entry name" value="Dimeric alpha+beta barrel"/>
    <property type="match status" value="1"/>
</dbReference>
<dbReference type="RefSeq" id="XP_014170765.1">
    <property type="nucleotide sequence ID" value="XM_014315290.1"/>
</dbReference>
<dbReference type="EMBL" id="GL629794">
    <property type="protein sequence ID" value="EFX01283.1"/>
    <property type="molecule type" value="Genomic_DNA"/>
</dbReference>
<gene>
    <name evidence="2" type="ORF">CMQ_6225</name>
</gene>
<evidence type="ECO:0000313" key="3">
    <source>
        <dbReference type="Proteomes" id="UP000007796"/>
    </source>
</evidence>
<protein>
    <recommendedName>
        <fullName evidence="1">YCII-related domain-containing protein</fullName>
    </recommendedName>
</protein>
<dbReference type="SUPFAM" id="SSF54909">
    <property type="entry name" value="Dimeric alpha+beta barrel"/>
    <property type="match status" value="1"/>
</dbReference>
<organism evidence="3">
    <name type="scientific">Grosmannia clavigera (strain kw1407 / UAMH 11150)</name>
    <name type="common">Blue stain fungus</name>
    <name type="synonym">Graphiocladiella clavigera</name>
    <dbReference type="NCBI Taxonomy" id="655863"/>
    <lineage>
        <taxon>Eukaryota</taxon>
        <taxon>Fungi</taxon>
        <taxon>Dikarya</taxon>
        <taxon>Ascomycota</taxon>
        <taxon>Pezizomycotina</taxon>
        <taxon>Sordariomycetes</taxon>
        <taxon>Sordariomycetidae</taxon>
        <taxon>Ophiostomatales</taxon>
        <taxon>Ophiostomataceae</taxon>
        <taxon>Leptographium</taxon>
    </lineage>
</organism>
<reference evidence="2 3" key="1">
    <citation type="journal article" date="2011" name="Proc. Natl. Acad. Sci. U.S.A.">
        <title>Genome and transcriptome analyses of the mountain pine beetle-fungal symbiont Grosmannia clavigera, a lodgepole pine pathogen.</title>
        <authorList>
            <person name="DiGuistini S."/>
            <person name="Wang Y."/>
            <person name="Liao N.Y."/>
            <person name="Taylor G."/>
            <person name="Tanguay P."/>
            <person name="Feau N."/>
            <person name="Henrissat B."/>
            <person name="Chan S.K."/>
            <person name="Hesse-Orce U."/>
            <person name="Alamouti S.M."/>
            <person name="Tsui C.K.M."/>
            <person name="Docking R.T."/>
            <person name="Levasseur A."/>
            <person name="Haridas S."/>
            <person name="Robertson G."/>
            <person name="Birol I."/>
            <person name="Holt R.A."/>
            <person name="Marra M.A."/>
            <person name="Hamelin R.C."/>
            <person name="Hirst M."/>
            <person name="Jones S.J.M."/>
            <person name="Bohlmann J."/>
            <person name="Breuil C."/>
        </authorList>
    </citation>
    <scope>NUCLEOTIDE SEQUENCE [LARGE SCALE GENOMIC DNA]</scope>
    <source>
        <strain evidence="3">kw1407 / UAMH 11150</strain>
    </source>
</reference>
<evidence type="ECO:0000259" key="1">
    <source>
        <dbReference type="Pfam" id="PF03795"/>
    </source>
</evidence>
<name>F0XM62_GROCL</name>
<dbReference type="InterPro" id="IPR011008">
    <property type="entry name" value="Dimeric_a/b-barrel"/>
</dbReference>
<dbReference type="InterPro" id="IPR005545">
    <property type="entry name" value="YCII"/>
</dbReference>